<gene>
    <name evidence="1" type="ORF">SAMN05444350_11094</name>
</gene>
<evidence type="ECO:0000313" key="2">
    <source>
        <dbReference type="Proteomes" id="UP000184192"/>
    </source>
</evidence>
<dbReference type="Proteomes" id="UP000184192">
    <property type="component" value="Unassembled WGS sequence"/>
</dbReference>
<organism evidence="1 2">
    <name type="scientific">Bacteroides stercorirosoris</name>
    <dbReference type="NCBI Taxonomy" id="871324"/>
    <lineage>
        <taxon>Bacteria</taxon>
        <taxon>Pseudomonadati</taxon>
        <taxon>Bacteroidota</taxon>
        <taxon>Bacteroidia</taxon>
        <taxon>Bacteroidales</taxon>
        <taxon>Bacteroidaceae</taxon>
        <taxon>Bacteroides</taxon>
    </lineage>
</organism>
<accession>A0A1M6EVT0</accession>
<proteinExistence type="predicted"/>
<sequence>MSYMRIQKKKIFLIIGLIALILVACSNTDGDLDNKWQLRQYQYADGSVERQDSIFYNFQKGSFSAICLLKNGGYQTFFGNYSLKGDKISIILLPESIEEENYALYMGWENGERTFTMEELTSSSLRLEYAGIHYIFRKY</sequence>
<dbReference type="eggNOG" id="ENOG5033AQ7">
    <property type="taxonomic scope" value="Bacteria"/>
</dbReference>
<evidence type="ECO:0000313" key="1">
    <source>
        <dbReference type="EMBL" id="SHI89532.1"/>
    </source>
</evidence>
<dbReference type="Gene3D" id="2.40.128.280">
    <property type="match status" value="1"/>
</dbReference>
<protein>
    <submittedName>
        <fullName evidence="1">Lipocalin-like domain-containing protein</fullName>
    </submittedName>
</protein>
<dbReference type="AlphaFoldDB" id="A0A1M6EVT0"/>
<dbReference type="EMBL" id="FQZN01000010">
    <property type="protein sequence ID" value="SHI89532.1"/>
    <property type="molecule type" value="Genomic_DNA"/>
</dbReference>
<reference evidence="2" key="1">
    <citation type="submission" date="2016-11" db="EMBL/GenBank/DDBJ databases">
        <authorList>
            <person name="Varghese N."/>
            <person name="Submissions S."/>
        </authorList>
    </citation>
    <scope>NUCLEOTIDE SEQUENCE [LARGE SCALE GENOMIC DNA]</scope>
    <source>
        <strain evidence="2">DSM 26884</strain>
    </source>
</reference>
<dbReference type="PROSITE" id="PS51257">
    <property type="entry name" value="PROKAR_LIPOPROTEIN"/>
    <property type="match status" value="1"/>
</dbReference>
<name>A0A1M6EVT0_9BACE</name>
<keyword evidence="2" id="KW-1185">Reference proteome</keyword>